<gene>
    <name evidence="2" type="ORF">S40285_10029</name>
</gene>
<dbReference type="EMBL" id="KL660607">
    <property type="protein sequence ID" value="KFA65331.1"/>
    <property type="molecule type" value="Genomic_DNA"/>
</dbReference>
<feature type="chain" id="PRO_5001779567" evidence="1">
    <location>
        <begin position="22"/>
        <end position="102"/>
    </location>
</feature>
<evidence type="ECO:0000313" key="3">
    <source>
        <dbReference type="Proteomes" id="UP000028524"/>
    </source>
</evidence>
<dbReference type="Proteomes" id="UP000028524">
    <property type="component" value="Unassembled WGS sequence"/>
</dbReference>
<proteinExistence type="predicted"/>
<organism evidence="2 3">
    <name type="scientific">Stachybotrys chlorohalonatus (strain IBT 40285)</name>
    <dbReference type="NCBI Taxonomy" id="1283841"/>
    <lineage>
        <taxon>Eukaryota</taxon>
        <taxon>Fungi</taxon>
        <taxon>Dikarya</taxon>
        <taxon>Ascomycota</taxon>
        <taxon>Pezizomycotina</taxon>
        <taxon>Sordariomycetes</taxon>
        <taxon>Hypocreomycetidae</taxon>
        <taxon>Hypocreales</taxon>
        <taxon>Stachybotryaceae</taxon>
        <taxon>Stachybotrys</taxon>
    </lineage>
</organism>
<accession>A0A084QMZ6</accession>
<evidence type="ECO:0000313" key="2">
    <source>
        <dbReference type="EMBL" id="KFA65331.1"/>
    </source>
</evidence>
<dbReference type="InParanoid" id="A0A084QMZ6"/>
<protein>
    <submittedName>
        <fullName evidence="2">Uncharacterized protein</fullName>
    </submittedName>
</protein>
<evidence type="ECO:0000256" key="1">
    <source>
        <dbReference type="SAM" id="SignalP"/>
    </source>
</evidence>
<sequence>MGTLVQLLASMNLGLLGRVLLLPVSPCFKLRSGQPCLPTRPSPLPLTHAELARLHTQPPLSHHTPPPLPASIYSFGPPTIYSSLLLCLALPLKSTRRLQLTL</sequence>
<dbReference type="HOGENOM" id="CLU_2279319_0_0_1"/>
<keyword evidence="1" id="KW-0732">Signal</keyword>
<reference evidence="2 3" key="1">
    <citation type="journal article" date="2014" name="BMC Genomics">
        <title>Comparative genome sequencing reveals chemotype-specific gene clusters in the toxigenic black mold Stachybotrys.</title>
        <authorList>
            <person name="Semeiks J."/>
            <person name="Borek D."/>
            <person name="Otwinowski Z."/>
            <person name="Grishin N.V."/>
        </authorList>
    </citation>
    <scope>NUCLEOTIDE SEQUENCE [LARGE SCALE GENOMIC DNA]</scope>
    <source>
        <strain evidence="2 3">IBT 40285</strain>
    </source>
</reference>
<feature type="signal peptide" evidence="1">
    <location>
        <begin position="1"/>
        <end position="21"/>
    </location>
</feature>
<dbReference type="AlphaFoldDB" id="A0A084QMZ6"/>
<keyword evidence="3" id="KW-1185">Reference proteome</keyword>
<name>A0A084QMZ6_STAC4</name>